<name>A0AAJ2KTE3_ALKPS</name>
<dbReference type="RefSeq" id="WP_323466138.1">
    <property type="nucleotide sequence ID" value="NZ_CP144224.1"/>
</dbReference>
<proteinExistence type="predicted"/>
<sequence>MTDERENVNRLLNELPSSHTQILKEILEAEKEVLHLKNLQGTTIIKDIMDIVKERIKE</sequence>
<organism evidence="1 2">
    <name type="scientific">Alkalihalophilus pseudofirmus</name>
    <name type="common">Bacillus pseudofirmus</name>
    <dbReference type="NCBI Taxonomy" id="79885"/>
    <lineage>
        <taxon>Bacteria</taxon>
        <taxon>Bacillati</taxon>
        <taxon>Bacillota</taxon>
        <taxon>Bacilli</taxon>
        <taxon>Bacillales</taxon>
        <taxon>Bacillaceae</taxon>
        <taxon>Alkalihalophilus</taxon>
    </lineage>
</organism>
<evidence type="ECO:0000313" key="1">
    <source>
        <dbReference type="EMBL" id="MDV2884681.1"/>
    </source>
</evidence>
<reference evidence="1" key="1">
    <citation type="submission" date="2023-10" db="EMBL/GenBank/DDBJ databases">
        <title>Screening of Alkalihalophilus pseudofirmusBZ-TG-HK211 and Its Alleviation of Salt Stress on Rapeseed Growth.</title>
        <authorList>
            <person name="Zhao B."/>
            <person name="Guo T."/>
        </authorList>
    </citation>
    <scope>NUCLEOTIDE SEQUENCE</scope>
    <source>
        <strain evidence="1">BZ-TG-HK211</strain>
    </source>
</reference>
<dbReference type="AlphaFoldDB" id="A0AAJ2KTE3"/>
<protein>
    <submittedName>
        <fullName evidence="1">Uncharacterized protein</fullName>
    </submittedName>
</protein>
<evidence type="ECO:0000313" key="2">
    <source>
        <dbReference type="Proteomes" id="UP001285636"/>
    </source>
</evidence>
<accession>A0AAJ2KTE3</accession>
<comment type="caution">
    <text evidence="1">The sequence shown here is derived from an EMBL/GenBank/DDBJ whole genome shotgun (WGS) entry which is preliminary data.</text>
</comment>
<dbReference type="Proteomes" id="UP001285636">
    <property type="component" value="Unassembled WGS sequence"/>
</dbReference>
<gene>
    <name evidence="1" type="ORF">RYX45_05790</name>
</gene>
<dbReference type="EMBL" id="JAWJAY010000001">
    <property type="protein sequence ID" value="MDV2884681.1"/>
    <property type="molecule type" value="Genomic_DNA"/>
</dbReference>